<evidence type="ECO:0000259" key="2">
    <source>
        <dbReference type="Pfam" id="PF13383"/>
    </source>
</evidence>
<dbReference type="InterPro" id="IPR026913">
    <property type="entry name" value="METTL24"/>
</dbReference>
<dbReference type="PANTHER" id="PTHR32026:SF10">
    <property type="entry name" value="METHYLTRANSFERASE-LIKE PROTEIN 24-RELATED"/>
    <property type="match status" value="1"/>
</dbReference>
<dbReference type="Pfam" id="PF13383">
    <property type="entry name" value="Methyltransf_22"/>
    <property type="match status" value="1"/>
</dbReference>
<dbReference type="Proteomes" id="UP000001307">
    <property type="component" value="Unassembled WGS sequence"/>
</dbReference>
<dbReference type="EMBL" id="FN653386">
    <property type="protein sequence ID" value="CBY14955.1"/>
    <property type="molecule type" value="Genomic_DNA"/>
</dbReference>
<keyword evidence="4" id="KW-1185">Reference proteome</keyword>
<feature type="region of interest" description="Disordered" evidence="1">
    <location>
        <begin position="147"/>
        <end position="210"/>
    </location>
</feature>
<accession>E4XZ93</accession>
<dbReference type="PANTHER" id="PTHR32026">
    <property type="entry name" value="METHYLTRANSFERASE-LIKE PROTEIN 24"/>
    <property type="match status" value="1"/>
</dbReference>
<dbReference type="OrthoDB" id="10006218at2759"/>
<organism evidence="3">
    <name type="scientific">Oikopleura dioica</name>
    <name type="common">Tunicate</name>
    <dbReference type="NCBI Taxonomy" id="34765"/>
    <lineage>
        <taxon>Eukaryota</taxon>
        <taxon>Metazoa</taxon>
        <taxon>Chordata</taxon>
        <taxon>Tunicata</taxon>
        <taxon>Appendicularia</taxon>
        <taxon>Copelata</taxon>
        <taxon>Oikopleuridae</taxon>
        <taxon>Oikopleura</taxon>
    </lineage>
</organism>
<sequence length="561" mass="63832">MSKKFKPVWLVPSQEKLEKALFNGVPKTPYWLLPPKIEQQPRKSALKKANPKFEGNFIQRISNFARSSTKRKKSVEFVDDEEIDAVRNSGFLRVSSIRGRSSSPELPNEFLDEVQSLSGTYKDECQEAADDEEDDDGLNQALDEETEFVDRADNASRPVTQVSNYFGNDADGDDEGDAESCGDEELDLDEIGEEAEAEETEVDQSEDMDDGNDVLVEAEMDLDVYAEELNDLGPLFAPQKPIESIAVENSIEQVQKIIEEQSKNEEVVKEIEPPRAQPKRNIPHMPMALQPQAGFGSPQEEIDRLYDYMTKQIECPDLHYVGTAGNKGTYQDGAYAGCLEEGWWPKKGEPCLGYSFGIDYEWSWDEGMEALGCQVHSFDPGMYDEPEHAKHSELIYFHRYGLGDVDSDALYQTALRDYAYRKKYGDAKLNELRKWKVRTLPSIIDELGHRGRIIDAVKIDIEGPRHGYEDKTIKSILETGAWKCIRQLSLELHVFGPAKDANYIRLQFSVMKALEDHGFKLFDVKESFGRDMSDIKQKITTEKTELLWCLGWWNPNVVPCE</sequence>
<evidence type="ECO:0000313" key="3">
    <source>
        <dbReference type="EMBL" id="CBY14955.1"/>
    </source>
</evidence>
<dbReference type="InterPro" id="IPR025714">
    <property type="entry name" value="Methyltranfer_dom"/>
</dbReference>
<feature type="compositionally biased region" description="Acidic residues" evidence="1">
    <location>
        <begin position="170"/>
        <end position="210"/>
    </location>
</feature>
<reference evidence="3" key="1">
    <citation type="journal article" date="2010" name="Science">
        <title>Plasticity of animal genome architecture unmasked by rapid evolution of a pelagic tunicate.</title>
        <authorList>
            <person name="Denoeud F."/>
            <person name="Henriet S."/>
            <person name="Mungpakdee S."/>
            <person name="Aury J.M."/>
            <person name="Da Silva C."/>
            <person name="Brinkmann H."/>
            <person name="Mikhaleva J."/>
            <person name="Olsen L.C."/>
            <person name="Jubin C."/>
            <person name="Canestro C."/>
            <person name="Bouquet J.M."/>
            <person name="Danks G."/>
            <person name="Poulain J."/>
            <person name="Campsteijn C."/>
            <person name="Adamski M."/>
            <person name="Cross I."/>
            <person name="Yadetie F."/>
            <person name="Muffato M."/>
            <person name="Louis A."/>
            <person name="Butcher S."/>
            <person name="Tsagkogeorga G."/>
            <person name="Konrad A."/>
            <person name="Singh S."/>
            <person name="Jensen M.F."/>
            <person name="Cong E.H."/>
            <person name="Eikeseth-Otteraa H."/>
            <person name="Noel B."/>
            <person name="Anthouard V."/>
            <person name="Porcel B.M."/>
            <person name="Kachouri-Lafond R."/>
            <person name="Nishino A."/>
            <person name="Ugolini M."/>
            <person name="Chourrout P."/>
            <person name="Nishida H."/>
            <person name="Aasland R."/>
            <person name="Huzurbazar S."/>
            <person name="Westhof E."/>
            <person name="Delsuc F."/>
            <person name="Lehrach H."/>
            <person name="Reinhardt R."/>
            <person name="Weissenbach J."/>
            <person name="Roy S.W."/>
            <person name="Artiguenave F."/>
            <person name="Postlethwait J.H."/>
            <person name="Manak J.R."/>
            <person name="Thompson E.M."/>
            <person name="Jaillon O."/>
            <person name="Du Pasquier L."/>
            <person name="Boudinot P."/>
            <person name="Liberles D.A."/>
            <person name="Volff J.N."/>
            <person name="Philippe H."/>
            <person name="Lenhard B."/>
            <person name="Roest Crollius H."/>
            <person name="Wincker P."/>
            <person name="Chourrout D."/>
        </authorList>
    </citation>
    <scope>NUCLEOTIDE SEQUENCE [LARGE SCALE GENOMIC DNA]</scope>
</reference>
<evidence type="ECO:0000313" key="4">
    <source>
        <dbReference type="Proteomes" id="UP000001307"/>
    </source>
</evidence>
<dbReference type="InParanoid" id="E4XZ93"/>
<protein>
    <recommendedName>
        <fullName evidence="2">Methyltransferase domain-containing protein</fullName>
    </recommendedName>
</protein>
<evidence type="ECO:0000256" key="1">
    <source>
        <dbReference type="SAM" id="MobiDB-lite"/>
    </source>
</evidence>
<feature type="compositionally biased region" description="Polar residues" evidence="1">
    <location>
        <begin position="157"/>
        <end position="166"/>
    </location>
</feature>
<proteinExistence type="predicted"/>
<dbReference type="AlphaFoldDB" id="E4XZ93"/>
<gene>
    <name evidence="3" type="ORF">GSOID_T00010052001</name>
</gene>
<name>E4XZ93_OIKDI</name>
<feature type="domain" description="Methyltransferase" evidence="2">
    <location>
        <begin position="346"/>
        <end position="523"/>
    </location>
</feature>